<evidence type="ECO:0000313" key="1">
    <source>
        <dbReference type="EMBL" id="KAH7839255.1"/>
    </source>
</evidence>
<name>A0ACB7XER4_9ERIC</name>
<dbReference type="EMBL" id="CM037160">
    <property type="protein sequence ID" value="KAH7839255.1"/>
    <property type="molecule type" value="Genomic_DNA"/>
</dbReference>
<dbReference type="Proteomes" id="UP000828048">
    <property type="component" value="Chromosome 10"/>
</dbReference>
<organism evidence="1 2">
    <name type="scientific">Vaccinium darrowii</name>
    <dbReference type="NCBI Taxonomy" id="229202"/>
    <lineage>
        <taxon>Eukaryota</taxon>
        <taxon>Viridiplantae</taxon>
        <taxon>Streptophyta</taxon>
        <taxon>Embryophyta</taxon>
        <taxon>Tracheophyta</taxon>
        <taxon>Spermatophyta</taxon>
        <taxon>Magnoliopsida</taxon>
        <taxon>eudicotyledons</taxon>
        <taxon>Gunneridae</taxon>
        <taxon>Pentapetalae</taxon>
        <taxon>asterids</taxon>
        <taxon>Ericales</taxon>
        <taxon>Ericaceae</taxon>
        <taxon>Vaccinioideae</taxon>
        <taxon>Vaccinieae</taxon>
        <taxon>Vaccinium</taxon>
    </lineage>
</organism>
<accession>A0ACB7XER4</accession>
<comment type="caution">
    <text evidence="1">The sequence shown here is derived from an EMBL/GenBank/DDBJ whole genome shotgun (WGS) entry which is preliminary data.</text>
</comment>
<proteinExistence type="predicted"/>
<evidence type="ECO:0000313" key="2">
    <source>
        <dbReference type="Proteomes" id="UP000828048"/>
    </source>
</evidence>
<protein>
    <submittedName>
        <fullName evidence="1">Uncharacterized protein</fullName>
    </submittedName>
</protein>
<reference evidence="1 2" key="1">
    <citation type="journal article" date="2021" name="Hortic Res">
        <title>High-quality reference genome and annotation aids understanding of berry development for evergreen blueberry (Vaccinium darrowii).</title>
        <authorList>
            <person name="Yu J."/>
            <person name="Hulse-Kemp A.M."/>
            <person name="Babiker E."/>
            <person name="Staton M."/>
        </authorList>
    </citation>
    <scope>NUCLEOTIDE SEQUENCE [LARGE SCALE GENOMIC DNA]</scope>
    <source>
        <strain evidence="2">cv. NJ 8807/NJ 8810</strain>
        <tissue evidence="1">Young leaf</tissue>
    </source>
</reference>
<sequence length="384" mass="42005">MTATCLDQIVPFHQRRFKCWPTWLIMPLWKRESTGSGANTHVETETVAKFELMDGAPVRGESIPIRLFLSPYEQAPISLGEVGLSPPTPIPPTPSSFRSIIPTPPSVGLSHFLSSSDPPPHPPPHACQSGFLSTVAASIHHQLPPLPSSTDQPSTDQLPISTDDHPSPSTSTVRPSPPPPAGFRLGSMELWWMENLDVSRSLSGSVSGAATTYAPRTRKQKAAAWLSGMDSGSGAPKTTSKRKARLTAGRLSKEQASANTANESVTRKVVDYVMLDEDLPDTRIVDLVLLEEESQNNDATIKNLKEAITATRLDVNSKLDEALQELRSLKTTVEEEELYKNREKDLEDKNAELRVALVDAESKLAMKESSQRNDQVPPCSVYLI</sequence>
<keyword evidence="2" id="KW-1185">Reference proteome</keyword>
<gene>
    <name evidence="1" type="ORF">Vadar_001815</name>
</gene>